<dbReference type="RefSeq" id="XP_009261917.1">
    <property type="nucleotide sequence ID" value="XM_009263642.1"/>
</dbReference>
<evidence type="ECO:0000313" key="4">
    <source>
        <dbReference type="Proteomes" id="UP000007978"/>
    </source>
</evidence>
<evidence type="ECO:0000259" key="2">
    <source>
        <dbReference type="Pfam" id="PF20150"/>
    </source>
</evidence>
<dbReference type="EMBL" id="AFNW01000348">
    <property type="protein sequence ID" value="EKJ69272.1"/>
    <property type="molecule type" value="Genomic_DNA"/>
</dbReference>
<accession>K3V788</accession>
<dbReference type="HOGENOM" id="CLU_066482_0_0_1"/>
<dbReference type="OrthoDB" id="3596450at2759"/>
<feature type="region of interest" description="Disordered" evidence="1">
    <location>
        <begin position="1"/>
        <end position="33"/>
    </location>
</feature>
<sequence length="369" mass="43117">MTSTTDHEDSTETKVTEVAAPTPTPTPTFHGFPKLPPELRWRIWKEACLPQTKNDRAIQYVTADVVQENWDDDDFIVLDEDLDGWYNSDDEEHDDTGYVKLRALSGKKLHDSPPTNSAHLWDRGLWMACRESRDAIAEYLEINKWLKIASQEDEYPWFIADFPSTLIPHRKAKPWCPIVVPRRDIFCIAPHTLRYLPKDMHGMNLLAPFLGQRKFTIIQDWNIALKYDSSWNVNFPADIYELKMQNSPRGLLANWIESSLHEIHRIPRLWIIDDTTSWVRDDDMYLDVVYRDCDVEYVEAEWSCLRDYTKKDDLADTADFIYTFASTFEEEGDFEFDEVLDNIGLLVRKDRELPPEAESEDEDGDIPDC</sequence>
<dbReference type="KEGG" id="fpu:FPSE_10525"/>
<dbReference type="eggNOG" id="ENOG502RJ51">
    <property type="taxonomic scope" value="Eukaryota"/>
</dbReference>
<dbReference type="AlphaFoldDB" id="K3V788"/>
<dbReference type="InterPro" id="IPR045518">
    <property type="entry name" value="2EXR"/>
</dbReference>
<gene>
    <name evidence="3" type="ORF">FPSE_10525</name>
</gene>
<feature type="compositionally biased region" description="Basic and acidic residues" evidence="1">
    <location>
        <begin position="1"/>
        <end position="15"/>
    </location>
</feature>
<name>K3V788_FUSPC</name>
<reference evidence="3 4" key="1">
    <citation type="journal article" date="2012" name="PLoS Pathog.">
        <title>Comparative pathogenomics reveals horizontally acquired novel virulence genes in fungi infecting cereal hosts.</title>
        <authorList>
            <person name="Gardiner D.M."/>
            <person name="McDonald M.C."/>
            <person name="Covarelli L."/>
            <person name="Solomon P.S."/>
            <person name="Rusu A.G."/>
            <person name="Marshall M."/>
            <person name="Kazan K."/>
            <person name="Chakraborty S."/>
            <person name="McDonald B.A."/>
            <person name="Manners J.M."/>
        </authorList>
    </citation>
    <scope>NUCLEOTIDE SEQUENCE [LARGE SCALE GENOMIC DNA]</scope>
    <source>
        <strain evidence="3 4">CS3096</strain>
    </source>
</reference>
<dbReference type="Proteomes" id="UP000007978">
    <property type="component" value="Chromosome 4"/>
</dbReference>
<comment type="caution">
    <text evidence="3">The sequence shown here is derived from an EMBL/GenBank/DDBJ whole genome shotgun (WGS) entry which is preliminary data.</text>
</comment>
<dbReference type="Pfam" id="PF20150">
    <property type="entry name" value="2EXR"/>
    <property type="match status" value="1"/>
</dbReference>
<evidence type="ECO:0000256" key="1">
    <source>
        <dbReference type="SAM" id="MobiDB-lite"/>
    </source>
</evidence>
<organism evidence="3 4">
    <name type="scientific">Fusarium pseudograminearum (strain CS3096)</name>
    <name type="common">Wheat and barley crown-rot fungus</name>
    <dbReference type="NCBI Taxonomy" id="1028729"/>
    <lineage>
        <taxon>Eukaryota</taxon>
        <taxon>Fungi</taxon>
        <taxon>Dikarya</taxon>
        <taxon>Ascomycota</taxon>
        <taxon>Pezizomycotina</taxon>
        <taxon>Sordariomycetes</taxon>
        <taxon>Hypocreomycetidae</taxon>
        <taxon>Hypocreales</taxon>
        <taxon>Nectriaceae</taxon>
        <taxon>Fusarium</taxon>
    </lineage>
</organism>
<feature type="domain" description="2EXR" evidence="2">
    <location>
        <begin position="29"/>
        <end position="139"/>
    </location>
</feature>
<evidence type="ECO:0000313" key="3">
    <source>
        <dbReference type="EMBL" id="EKJ69272.1"/>
    </source>
</evidence>
<proteinExistence type="predicted"/>
<keyword evidence="4" id="KW-1185">Reference proteome</keyword>
<protein>
    <recommendedName>
        <fullName evidence="2">2EXR domain-containing protein</fullName>
    </recommendedName>
</protein>
<dbReference type="GeneID" id="20369142"/>